<protein>
    <submittedName>
        <fullName evidence="2">Transposase</fullName>
    </submittedName>
</protein>
<dbReference type="InterPro" id="IPR002686">
    <property type="entry name" value="Transposase_17"/>
</dbReference>
<dbReference type="SUPFAM" id="SSF143422">
    <property type="entry name" value="Transposase IS200-like"/>
    <property type="match status" value="1"/>
</dbReference>
<dbReference type="SMART" id="SM01321">
    <property type="entry name" value="Y1_Tnp"/>
    <property type="match status" value="1"/>
</dbReference>
<evidence type="ECO:0000259" key="1">
    <source>
        <dbReference type="SMART" id="SM01321"/>
    </source>
</evidence>
<dbReference type="RefSeq" id="WP_345073288.1">
    <property type="nucleotide sequence ID" value="NZ_BAABDJ010000026.1"/>
</dbReference>
<sequence>MPYPIRDQGGLYFLTFTVVNWIDVFTRPVYKDIVIGSLRYCQAKKGLELFAFCLMTNHLHLIGRVREGGSLSDLVRDFKKFTSQAIFREIQQSPRESRQGWLLWLFTREGERNPNNLHFQVWQQHSHAVELTSNTMIQQRLDYTHQNPVRAGICYRPEDYVYSSAAQYAGLETVLPVSLVG</sequence>
<dbReference type="Pfam" id="PF01797">
    <property type="entry name" value="Y1_Tnp"/>
    <property type="match status" value="1"/>
</dbReference>
<gene>
    <name evidence="2" type="ORF">GCM10022408_23940</name>
</gene>
<accession>A0ABP7SEQ1</accession>
<dbReference type="InterPro" id="IPR036515">
    <property type="entry name" value="Transposase_17_sf"/>
</dbReference>
<reference evidence="3" key="1">
    <citation type="journal article" date="2019" name="Int. J. Syst. Evol. Microbiol.">
        <title>The Global Catalogue of Microorganisms (GCM) 10K type strain sequencing project: providing services to taxonomists for standard genome sequencing and annotation.</title>
        <authorList>
            <consortium name="The Broad Institute Genomics Platform"/>
            <consortium name="The Broad Institute Genome Sequencing Center for Infectious Disease"/>
            <person name="Wu L."/>
            <person name="Ma J."/>
        </authorList>
    </citation>
    <scope>NUCLEOTIDE SEQUENCE [LARGE SCALE GENOMIC DNA]</scope>
    <source>
        <strain evidence="3">JCM 17224</strain>
    </source>
</reference>
<dbReference type="PANTHER" id="PTHR36966">
    <property type="entry name" value="REP-ASSOCIATED TYROSINE TRANSPOSASE"/>
    <property type="match status" value="1"/>
</dbReference>
<dbReference type="PANTHER" id="PTHR36966:SF1">
    <property type="entry name" value="REP-ASSOCIATED TYROSINE TRANSPOSASE"/>
    <property type="match status" value="1"/>
</dbReference>
<proteinExistence type="predicted"/>
<keyword evidence="3" id="KW-1185">Reference proteome</keyword>
<evidence type="ECO:0000313" key="2">
    <source>
        <dbReference type="EMBL" id="GAA4010836.1"/>
    </source>
</evidence>
<dbReference type="Proteomes" id="UP001500567">
    <property type="component" value="Unassembled WGS sequence"/>
</dbReference>
<dbReference type="NCBIfam" id="NF047646">
    <property type="entry name" value="REP_Tyr_transpos"/>
    <property type="match status" value="1"/>
</dbReference>
<name>A0ABP7SEQ1_9BACT</name>
<dbReference type="InterPro" id="IPR052715">
    <property type="entry name" value="RAYT_transposase"/>
</dbReference>
<dbReference type="EMBL" id="BAABDJ010000026">
    <property type="protein sequence ID" value="GAA4010836.1"/>
    <property type="molecule type" value="Genomic_DNA"/>
</dbReference>
<organism evidence="2 3">
    <name type="scientific">Hymenobacter fastidiosus</name>
    <dbReference type="NCBI Taxonomy" id="486264"/>
    <lineage>
        <taxon>Bacteria</taxon>
        <taxon>Pseudomonadati</taxon>
        <taxon>Bacteroidota</taxon>
        <taxon>Cytophagia</taxon>
        <taxon>Cytophagales</taxon>
        <taxon>Hymenobacteraceae</taxon>
        <taxon>Hymenobacter</taxon>
    </lineage>
</organism>
<feature type="domain" description="Transposase IS200-like" evidence="1">
    <location>
        <begin position="7"/>
        <end position="147"/>
    </location>
</feature>
<evidence type="ECO:0000313" key="3">
    <source>
        <dbReference type="Proteomes" id="UP001500567"/>
    </source>
</evidence>
<dbReference type="Gene3D" id="3.30.70.1290">
    <property type="entry name" value="Transposase IS200-like"/>
    <property type="match status" value="1"/>
</dbReference>
<comment type="caution">
    <text evidence="2">The sequence shown here is derived from an EMBL/GenBank/DDBJ whole genome shotgun (WGS) entry which is preliminary data.</text>
</comment>